<dbReference type="GO" id="GO:0016702">
    <property type="term" value="F:oxidoreductase activity, acting on single donors with incorporation of molecular oxygen, incorporation of two atoms of oxygen"/>
    <property type="evidence" value="ECO:0007669"/>
    <property type="project" value="UniProtKB-ARBA"/>
</dbReference>
<dbReference type="InterPro" id="IPR027485">
    <property type="entry name" value="AMMECR1_N"/>
</dbReference>
<dbReference type="Proteomes" id="UP000663499">
    <property type="component" value="Chromosome"/>
</dbReference>
<dbReference type="Gene3D" id="3.40.830.10">
    <property type="entry name" value="LigB-like"/>
    <property type="match status" value="1"/>
</dbReference>
<protein>
    <submittedName>
        <fullName evidence="2">AmmeMemoRadiSam system protein A</fullName>
    </submittedName>
</protein>
<evidence type="ECO:0000259" key="1">
    <source>
        <dbReference type="PROSITE" id="PS51112"/>
    </source>
</evidence>
<feature type="domain" description="AMMECR1" evidence="1">
    <location>
        <begin position="288"/>
        <end position="467"/>
    </location>
</feature>
<dbReference type="GO" id="GO:0008198">
    <property type="term" value="F:ferrous iron binding"/>
    <property type="evidence" value="ECO:0007669"/>
    <property type="project" value="InterPro"/>
</dbReference>
<evidence type="ECO:0000313" key="2">
    <source>
        <dbReference type="EMBL" id="QSX07753.1"/>
    </source>
</evidence>
<dbReference type="AlphaFoldDB" id="A0A974XDD7"/>
<dbReference type="KEGG" id="alka:J0B03_07950"/>
<name>A0A974XDD7_9FIRM</name>
<dbReference type="SUPFAM" id="SSF53213">
    <property type="entry name" value="LigB-like"/>
    <property type="match status" value="1"/>
</dbReference>
<dbReference type="PANTHER" id="PTHR13016:SF0">
    <property type="entry name" value="AMME SYNDROME CANDIDATE GENE 1 PROTEIN"/>
    <property type="match status" value="1"/>
</dbReference>
<keyword evidence="3" id="KW-1185">Reference proteome</keyword>
<dbReference type="InterPro" id="IPR036071">
    <property type="entry name" value="AMMECR1_dom_sf"/>
</dbReference>
<dbReference type="Pfam" id="PF01871">
    <property type="entry name" value="AMMECR1"/>
    <property type="match status" value="1"/>
</dbReference>
<dbReference type="Gene3D" id="3.30.700.20">
    <property type="entry name" value="Hypothetical protein ph0010, domain 1"/>
    <property type="match status" value="1"/>
</dbReference>
<dbReference type="SUPFAM" id="SSF143447">
    <property type="entry name" value="AMMECR1-like"/>
    <property type="match status" value="1"/>
</dbReference>
<dbReference type="PANTHER" id="PTHR13016">
    <property type="entry name" value="AMMECR1 HOMOLOG"/>
    <property type="match status" value="1"/>
</dbReference>
<dbReference type="InterPro" id="IPR002733">
    <property type="entry name" value="AMMECR1_domain"/>
</dbReference>
<dbReference type="Gene3D" id="3.30.1490.150">
    <property type="entry name" value="Hypothetical protein ph0010, domain 2"/>
    <property type="match status" value="1"/>
</dbReference>
<dbReference type="CDD" id="cd07951">
    <property type="entry name" value="ED_3B_N_AMMECR1"/>
    <property type="match status" value="1"/>
</dbReference>
<dbReference type="RefSeq" id="WP_207299095.1">
    <property type="nucleotide sequence ID" value="NZ_CP071444.1"/>
</dbReference>
<dbReference type="InterPro" id="IPR027623">
    <property type="entry name" value="AmmeMemoSam_A"/>
</dbReference>
<organism evidence="2 3">
    <name type="scientific">Alkalibacter rhizosphaerae</name>
    <dbReference type="NCBI Taxonomy" id="2815577"/>
    <lineage>
        <taxon>Bacteria</taxon>
        <taxon>Bacillati</taxon>
        <taxon>Bacillota</taxon>
        <taxon>Clostridia</taxon>
        <taxon>Eubacteriales</taxon>
        <taxon>Eubacteriaceae</taxon>
        <taxon>Alkalibacter</taxon>
    </lineage>
</organism>
<dbReference type="Pfam" id="PF02900">
    <property type="entry name" value="LigB"/>
    <property type="match status" value="1"/>
</dbReference>
<dbReference type="NCBIfam" id="TIGR04335">
    <property type="entry name" value="AmmeMemoSam_A"/>
    <property type="match status" value="1"/>
</dbReference>
<evidence type="ECO:0000313" key="3">
    <source>
        <dbReference type="Proteomes" id="UP000663499"/>
    </source>
</evidence>
<dbReference type="PROSITE" id="PS51112">
    <property type="entry name" value="AMMECR1"/>
    <property type="match status" value="1"/>
</dbReference>
<gene>
    <name evidence="2" type="primary">amrA</name>
    <name evidence="2" type="ORF">J0B03_07950</name>
</gene>
<dbReference type="InterPro" id="IPR023473">
    <property type="entry name" value="AMMECR1"/>
</dbReference>
<dbReference type="InterPro" id="IPR004183">
    <property type="entry name" value="Xdiol_dOase_suB"/>
</dbReference>
<sequence>MSLVGVAIAPHPPILIPEIGRGEEKKAHKTLNGMKKMAEYVAGQKPEIIVVISPHGNMFSDGFCILDAEELEGDFSDFGYLGYHLRKRLHRPFLEKMKEVLADSSFSYLFMTEEDAQFYRGSMALDHGALVPLYFIEQVYQDYKLVHIAPGDLGLEETHRFGTVLERVASELDQRVLVLASADLSHCLKDSGPYHYAKEGPIFDQILVESIRAKRYDDLTHMKPHLYEPAGQCGLRSIVMALGSVDGMKNRPEVFSYEGPYGVGYMTGAIHVTGEKTHGEIHRSRDQVEEDPYVHLARRSVEHWTREGTLLNWDEYKKDLKDETFVEEMENTRAGAFVSIHKNNQLRGCIGTIEATKENLALEIIQNGVEASSFDPRFPAVEPWELAELEIKVDVLKKPEPIQAWTELDPVRYGVIVEKGSRRGLLLPNLEGVDTVEAQLDIAMQKAGIMSLNQATVYRFEVIRYEN</sequence>
<dbReference type="NCBIfam" id="TIGR04336">
    <property type="entry name" value="AmmeMemoSam_B"/>
    <property type="match status" value="1"/>
</dbReference>
<accession>A0A974XDD7</accession>
<dbReference type="EMBL" id="CP071444">
    <property type="protein sequence ID" value="QSX07753.1"/>
    <property type="molecule type" value="Genomic_DNA"/>
</dbReference>
<proteinExistence type="predicted"/>
<reference evidence="2" key="1">
    <citation type="submission" date="2021-03" db="EMBL/GenBank/DDBJ databases">
        <title>Alkalibacter marinus sp. nov., isolated from tidal flat sediment.</title>
        <authorList>
            <person name="Namirimu T."/>
            <person name="Yang J.-A."/>
            <person name="Yang S.-H."/>
            <person name="Kim Y.-J."/>
            <person name="Kwon K.K."/>
        </authorList>
    </citation>
    <scope>NUCLEOTIDE SEQUENCE</scope>
    <source>
        <strain evidence="2">ES005</strain>
    </source>
</reference>